<dbReference type="GeneID" id="65317020"/>
<dbReference type="GO" id="GO:0005840">
    <property type="term" value="C:ribosome"/>
    <property type="evidence" value="ECO:0007669"/>
    <property type="project" value="UniProtKB-KW"/>
</dbReference>
<geneLocation type="chloroplast" evidence="1"/>
<keyword evidence="1" id="KW-0687">Ribonucleoprotein</keyword>
<sequence length="93" mass="10586">MAKPRLKQHDKKERLLIEQLQLIPNLGGRSIDAFRRLVFTTPIKSKIQLDLYTFVAPLEEQVAQSAAAVWIISKGGARVLKQIGINLKLKFEF</sequence>
<keyword evidence="1" id="KW-0150">Chloroplast</keyword>
<name>A0A7T1C5P7_9MONI</name>
<protein>
    <submittedName>
        <fullName evidence="1">Ribosomal protein S16</fullName>
    </submittedName>
</protein>
<dbReference type="AlphaFoldDB" id="A0A7T1C5P7"/>
<gene>
    <name evidence="1" type="primary">rps16</name>
</gene>
<proteinExistence type="predicted"/>
<evidence type="ECO:0000313" key="1">
    <source>
        <dbReference type="EMBL" id="QPM99581.1"/>
    </source>
</evidence>
<keyword evidence="1" id="KW-0689">Ribosomal protein</keyword>
<organism evidence="1">
    <name type="scientific">Microsorum cuspidatum</name>
    <dbReference type="NCBI Taxonomy" id="187367"/>
    <lineage>
        <taxon>Eukaryota</taxon>
        <taxon>Viridiplantae</taxon>
        <taxon>Streptophyta</taxon>
        <taxon>Embryophyta</taxon>
        <taxon>Tracheophyta</taxon>
        <taxon>Polypodiopsida</taxon>
        <taxon>Polypodiidae</taxon>
        <taxon>Polypodiales</taxon>
        <taxon>Polypodiineae</taxon>
        <taxon>Polypodiaceae</taxon>
        <taxon>Microsoroideae</taxon>
        <taxon>Microsorum</taxon>
    </lineage>
</organism>
<dbReference type="RefSeq" id="YP_010117314.1">
    <property type="nucleotide sequence ID" value="NC_056108.1"/>
</dbReference>
<accession>A0A7T1C5P7</accession>
<keyword evidence="1" id="KW-0934">Plastid</keyword>
<reference evidence="1" key="1">
    <citation type="submission" date="2020-04" db="EMBL/GenBank/DDBJ databases">
        <title>Chloroplast Comparative Genomics of Polypodiaceae Reveals Fine Structural Features and Dynamic Insertion Sequences.</title>
        <authorList>
            <person name="Liu S."/>
            <person name="Wang Z."/>
            <person name="Wang T."/>
            <person name="Su Y."/>
        </authorList>
    </citation>
    <scope>NUCLEOTIDE SEQUENCE</scope>
</reference>
<dbReference type="EMBL" id="MT364353">
    <property type="protein sequence ID" value="QPM99581.1"/>
    <property type="molecule type" value="Genomic_DNA"/>
</dbReference>